<sequence>MATSAARREILEGDLIIVFASRDRTPTPLVVQRGEKLINLFGMFPHDDMIGRPYGSKLHSSNKKGFVYLLRPSPELWTISLPHRTQILYAPDMSFIVMKLNLSPGAHVIEAGTGSGSFTHFLARTVSRGPPAGGGTGQTHCTWPTRTSALTPMVGQAQASDFDGRVYSFEFHAERVEKARVEFAEHGLDKAVVLAHRNVCKSGFGLDPTCDAVFLDLPAPWEAVPHAKMALRTDIATRICCFSPCIEQVHRTVAALSEHGFSDITMYESLVRTHESLTNVAPLEPISEVVERIQQTESKRELRRQLQIQQSKLERERRQAEKEAQTQGAASATNDRPEEHAVAASNKDDGEANANPFESVPAKRKATVDDDTCLPPTGSTVSEPPAEMLYSSGFRQKVERRPVQQANVYSRPYPHMRGHTSYLTFATLLPRI</sequence>
<evidence type="ECO:0000256" key="9">
    <source>
        <dbReference type="ARBA" id="ARBA00033309"/>
    </source>
</evidence>
<comment type="subcellular location">
    <subcellularLocation>
        <location evidence="1">Nucleus</location>
    </subcellularLocation>
</comment>
<feature type="compositionally biased region" description="Basic and acidic residues" evidence="10">
    <location>
        <begin position="313"/>
        <end position="324"/>
    </location>
</feature>
<dbReference type="GO" id="GO:0031515">
    <property type="term" value="C:tRNA (m1A) methyltransferase complex"/>
    <property type="evidence" value="ECO:0007669"/>
    <property type="project" value="InterPro"/>
</dbReference>
<dbReference type="SUPFAM" id="SSF53335">
    <property type="entry name" value="S-adenosyl-L-methionine-dependent methyltransferases"/>
    <property type="match status" value="1"/>
</dbReference>
<reference evidence="13" key="1">
    <citation type="journal article" date="2017" name="Nucleic Acids Res.">
        <title>Proteogenomics produces comprehensive and highly accurate protein-coding gene annotation in a complete genome assembly of Malassezia sympodialis.</title>
        <authorList>
            <person name="Zhu Y."/>
            <person name="Engstroem P.G."/>
            <person name="Tellgren-Roth C."/>
            <person name="Baudo C.D."/>
            <person name="Kennell J.C."/>
            <person name="Sun S."/>
            <person name="Billmyre R.B."/>
            <person name="Schroeder M.S."/>
            <person name="Andersson A."/>
            <person name="Holm T."/>
            <person name="Sigurgeirsson B."/>
            <person name="Wu G."/>
            <person name="Sankaranarayanan S.R."/>
            <person name="Siddharthan R."/>
            <person name="Sanyal K."/>
            <person name="Lundeberg J."/>
            <person name="Nystedt B."/>
            <person name="Boekhout T."/>
            <person name="Dawson T.L. Jr."/>
            <person name="Heitman J."/>
            <person name="Scheynius A."/>
            <person name="Lehtioe J."/>
        </authorList>
    </citation>
    <scope>NUCLEOTIDE SEQUENCE [LARGE SCALE GENOMIC DNA]</scope>
    <source>
        <strain evidence="13">ATCC 42132</strain>
    </source>
</reference>
<dbReference type="VEuPathDB" id="FungiDB:MSYG_0805"/>
<accession>M5EK38</accession>
<dbReference type="Gene3D" id="3.40.50.150">
    <property type="entry name" value="Vaccinia Virus protein VP39"/>
    <property type="match status" value="1"/>
</dbReference>
<evidence type="ECO:0000256" key="4">
    <source>
        <dbReference type="ARBA" id="ARBA00022603"/>
    </source>
</evidence>
<dbReference type="Pfam" id="PF08704">
    <property type="entry name" value="GCD14"/>
    <property type="match status" value="2"/>
</dbReference>
<evidence type="ECO:0000313" key="13">
    <source>
        <dbReference type="Proteomes" id="UP000186303"/>
    </source>
</evidence>
<evidence type="ECO:0000256" key="1">
    <source>
        <dbReference type="ARBA" id="ARBA00004123"/>
    </source>
</evidence>
<organism evidence="12 13">
    <name type="scientific">Malassezia sympodialis (strain ATCC 42132)</name>
    <name type="common">Atopic eczema-associated yeast</name>
    <dbReference type="NCBI Taxonomy" id="1230383"/>
    <lineage>
        <taxon>Eukaryota</taxon>
        <taxon>Fungi</taxon>
        <taxon>Dikarya</taxon>
        <taxon>Basidiomycota</taxon>
        <taxon>Ustilaginomycotina</taxon>
        <taxon>Malasseziomycetes</taxon>
        <taxon>Malasseziales</taxon>
        <taxon>Malasseziaceae</taxon>
        <taxon>Malassezia</taxon>
    </lineage>
</organism>
<dbReference type="OMA" id="RITRICC"/>
<evidence type="ECO:0000313" key="12">
    <source>
        <dbReference type="EMBL" id="SHO76467.1"/>
    </source>
</evidence>
<dbReference type="GO" id="GO:0005634">
    <property type="term" value="C:nucleus"/>
    <property type="evidence" value="ECO:0007669"/>
    <property type="project" value="UniProtKB-SubCell"/>
</dbReference>
<dbReference type="OrthoDB" id="1925287at2759"/>
<dbReference type="EMBL" id="LT671821">
    <property type="protein sequence ID" value="SHO76467.1"/>
    <property type="molecule type" value="Genomic_DNA"/>
</dbReference>
<dbReference type="Gene3D" id="3.10.330.20">
    <property type="match status" value="1"/>
</dbReference>
<dbReference type="AlphaFoldDB" id="M5EK38"/>
<dbReference type="HOGENOM" id="CLU_025402_4_0_1"/>
<evidence type="ECO:0000256" key="5">
    <source>
        <dbReference type="ARBA" id="ARBA00022679"/>
    </source>
</evidence>
<evidence type="ECO:0000256" key="7">
    <source>
        <dbReference type="ARBA" id="ARBA00022694"/>
    </source>
</evidence>
<name>M5EK38_MALS4</name>
<evidence type="ECO:0000256" key="10">
    <source>
        <dbReference type="SAM" id="MobiDB-lite"/>
    </source>
</evidence>
<keyword evidence="6" id="KW-0949">S-adenosyl-L-methionine</keyword>
<dbReference type="PROSITE" id="PS51620">
    <property type="entry name" value="SAM_TRM61"/>
    <property type="match status" value="1"/>
</dbReference>
<evidence type="ECO:0000256" key="3">
    <source>
        <dbReference type="ARBA" id="ARBA00015963"/>
    </source>
</evidence>
<dbReference type="GO" id="GO:0030488">
    <property type="term" value="P:tRNA methylation"/>
    <property type="evidence" value="ECO:0007669"/>
    <property type="project" value="InterPro"/>
</dbReference>
<dbReference type="STRING" id="1230383.M5EK38"/>
<dbReference type="EC" id="2.1.1.220" evidence="2"/>
<keyword evidence="4 12" id="KW-0489">Methyltransferase</keyword>
<keyword evidence="13" id="KW-1185">Reference proteome</keyword>
<keyword evidence="8" id="KW-0539">Nucleus</keyword>
<keyword evidence="7" id="KW-0819">tRNA processing</keyword>
<proteinExistence type="predicted"/>
<evidence type="ECO:0000256" key="8">
    <source>
        <dbReference type="ARBA" id="ARBA00023242"/>
    </source>
</evidence>
<feature type="domain" description="tRNA (adenine(58)-N(1))-methyltransferase catalytic subunit TRM61 C-terminal" evidence="11">
    <location>
        <begin position="65"/>
        <end position="127"/>
    </location>
</feature>
<evidence type="ECO:0000259" key="11">
    <source>
        <dbReference type="Pfam" id="PF08704"/>
    </source>
</evidence>
<dbReference type="PANTHER" id="PTHR12133:SF2">
    <property type="entry name" value="TRNA (ADENINE(58)-N(1))-METHYLTRANSFERASE CATALYTIC SUBUNIT TRMT61A"/>
    <property type="match status" value="1"/>
</dbReference>
<keyword evidence="5 12" id="KW-0808">Transferase</keyword>
<dbReference type="InterPro" id="IPR029063">
    <property type="entry name" value="SAM-dependent_MTases_sf"/>
</dbReference>
<gene>
    <name evidence="12" type="ORF">MSYG_0805</name>
</gene>
<evidence type="ECO:0000256" key="2">
    <source>
        <dbReference type="ARBA" id="ARBA00012796"/>
    </source>
</evidence>
<dbReference type="InterPro" id="IPR049470">
    <property type="entry name" value="TRM61_C"/>
</dbReference>
<feature type="domain" description="tRNA (adenine(58)-N(1))-methyltransferase catalytic subunit TRM61 C-terminal" evidence="11">
    <location>
        <begin position="163"/>
        <end position="326"/>
    </location>
</feature>
<feature type="compositionally biased region" description="Basic and acidic residues" evidence="10">
    <location>
        <begin position="335"/>
        <end position="350"/>
    </location>
</feature>
<dbReference type="PANTHER" id="PTHR12133">
    <property type="entry name" value="TRNA (ADENINE(58)-N(1))-METHYLTRANSFERASE"/>
    <property type="match status" value="1"/>
</dbReference>
<feature type="region of interest" description="Disordered" evidence="10">
    <location>
        <begin position="313"/>
        <end position="386"/>
    </location>
</feature>
<dbReference type="Proteomes" id="UP000186303">
    <property type="component" value="Chromosome 1"/>
</dbReference>
<dbReference type="RefSeq" id="XP_018739285.1">
    <property type="nucleotide sequence ID" value="XM_018885742.1"/>
</dbReference>
<dbReference type="InterPro" id="IPR014816">
    <property type="entry name" value="tRNA_MeTrfase_Gcd14"/>
</dbReference>
<dbReference type="GO" id="GO:0160107">
    <property type="term" value="F:tRNA (adenine(58)-N1)-methyltransferase activity"/>
    <property type="evidence" value="ECO:0007669"/>
    <property type="project" value="UniProtKB-EC"/>
</dbReference>
<dbReference type="KEGG" id="msym:MSY001_0669"/>
<evidence type="ECO:0000256" key="6">
    <source>
        <dbReference type="ARBA" id="ARBA00022691"/>
    </source>
</evidence>
<protein>
    <recommendedName>
        <fullName evidence="3">tRNA (adenine(58)-N(1))-methyltransferase catalytic subunit TRM61</fullName>
        <ecNumber evidence="2">2.1.1.220</ecNumber>
    </recommendedName>
    <alternativeName>
        <fullName evidence="9">tRNA(m1A58)-methyltransferase subunit TRM61</fullName>
    </alternativeName>
</protein>